<keyword evidence="2 4" id="KW-0808">Transferase</keyword>
<dbReference type="InterPro" id="IPR007184">
    <property type="entry name" value="Mannoside_phosphorylase"/>
</dbReference>
<proteinExistence type="inferred from homology"/>
<dbReference type="GO" id="GO:0016758">
    <property type="term" value="F:hexosyltransferase activity"/>
    <property type="evidence" value="ECO:0007669"/>
    <property type="project" value="UniProtKB-UniRule"/>
</dbReference>
<name>A0AAJ5WU68_9BACT</name>
<evidence type="ECO:0000313" key="5">
    <source>
        <dbReference type="EMBL" id="WEK37464.1"/>
    </source>
</evidence>
<dbReference type="Gene3D" id="2.115.10.20">
    <property type="entry name" value="Glycosyl hydrolase domain, family 43"/>
    <property type="match status" value="1"/>
</dbReference>
<comment type="similarity">
    <text evidence="3 4">Belongs to the glycosyl hydrolase 130 family.</text>
</comment>
<dbReference type="InterPro" id="IPR023296">
    <property type="entry name" value="Glyco_hydro_beta-prop_sf"/>
</dbReference>
<evidence type="ECO:0000313" key="6">
    <source>
        <dbReference type="Proteomes" id="UP001220610"/>
    </source>
</evidence>
<dbReference type="SUPFAM" id="SSF75005">
    <property type="entry name" value="Arabinanase/levansucrase/invertase"/>
    <property type="match status" value="1"/>
</dbReference>
<dbReference type="GO" id="GO:0016798">
    <property type="term" value="F:hydrolase activity, acting on glycosyl bonds"/>
    <property type="evidence" value="ECO:0007669"/>
    <property type="project" value="UniProtKB-KW"/>
</dbReference>
<keyword evidence="5" id="KW-0378">Hydrolase</keyword>
<reference evidence="5" key="1">
    <citation type="submission" date="2023-03" db="EMBL/GenBank/DDBJ databases">
        <title>Andean soil-derived lignocellulolytic bacterial consortium as a source of novel taxa and putative plastic-active enzymes.</title>
        <authorList>
            <person name="Diaz-Garcia L."/>
            <person name="Chuvochina M."/>
            <person name="Feuerriegel G."/>
            <person name="Bunk B."/>
            <person name="Sproer C."/>
            <person name="Streit W.R."/>
            <person name="Rodriguez L.M."/>
            <person name="Overmann J."/>
            <person name="Jimenez D.J."/>
        </authorList>
    </citation>
    <scope>NUCLEOTIDE SEQUENCE</scope>
    <source>
        <strain evidence="5">MAG 7</strain>
    </source>
</reference>
<evidence type="ECO:0000256" key="3">
    <source>
        <dbReference type="ARBA" id="ARBA00024356"/>
    </source>
</evidence>
<dbReference type="PIRSF" id="PIRSF016202">
    <property type="entry name" value="PH1107"/>
    <property type="match status" value="1"/>
</dbReference>
<dbReference type="PANTHER" id="PTHR34106">
    <property type="entry name" value="GLYCOSIDASE"/>
    <property type="match status" value="1"/>
</dbReference>
<dbReference type="EMBL" id="CP119311">
    <property type="protein sequence ID" value="WEK37464.1"/>
    <property type="molecule type" value="Genomic_DNA"/>
</dbReference>
<dbReference type="Proteomes" id="UP001220610">
    <property type="component" value="Chromosome"/>
</dbReference>
<protein>
    <recommendedName>
        <fullName evidence="4">4-O-beta-D-mannosyl-D-glucose phosphorylase</fullName>
        <shortName evidence="4">MGP</shortName>
        <shortName evidence="4">Mannosylglucose phosphorylase</shortName>
        <ecNumber evidence="4">2.4.1.281</ecNumber>
    </recommendedName>
</protein>
<dbReference type="AlphaFoldDB" id="A0AAJ5WU68"/>
<dbReference type="EC" id="2.4.1.281" evidence="4"/>
<keyword evidence="1 4" id="KW-0328">Glycosyltransferase</keyword>
<gene>
    <name evidence="5" type="ORF">P0Y53_08115</name>
</gene>
<keyword evidence="4" id="KW-0961">Cell wall biogenesis/degradation</keyword>
<dbReference type="GO" id="GO:0071555">
    <property type="term" value="P:cell wall organization"/>
    <property type="evidence" value="ECO:0007669"/>
    <property type="project" value="UniProtKB-KW"/>
</dbReference>
<organism evidence="5 6">
    <name type="scientific">Candidatus Pseudobacter hemicellulosilyticus</name>
    <dbReference type="NCBI Taxonomy" id="3121375"/>
    <lineage>
        <taxon>Bacteria</taxon>
        <taxon>Pseudomonadati</taxon>
        <taxon>Bacteroidota</taxon>
        <taxon>Chitinophagia</taxon>
        <taxon>Chitinophagales</taxon>
        <taxon>Chitinophagaceae</taxon>
        <taxon>Pseudobacter</taxon>
    </lineage>
</organism>
<evidence type="ECO:0000256" key="1">
    <source>
        <dbReference type="ARBA" id="ARBA00022676"/>
    </source>
</evidence>
<dbReference type="GO" id="GO:0005975">
    <property type="term" value="P:carbohydrate metabolic process"/>
    <property type="evidence" value="ECO:0007669"/>
    <property type="project" value="UniProtKB-UniRule"/>
</dbReference>
<sequence>MNIDFDKRLSALQEGHQQLVTRVNTPQPQHNGIFERYSYPVLTAGHTPLFWRYDLNQSTNPVLMERFGINAVFNAGAIKLNNKYLLVARVEGIDRKSFFCVAESENGIDNFRFWDYPVNLPETAVPDTNVYDMRLVQHQDGWIYGLFCTERRDPAAPEGDQSAAIAQCGITRTKDLRTWHRLPDLVTPSPQQRNVVLHPEFVDGKYAFYTRPQDGFIEAGNGGGIGFGVCDNMEAAVIEKEIVIDQKVYHTVYEGKNGLGPAPLKTAKGWLHMAHGVRNTAAGLRYVLYVFLTSLDDVTKVIHKPAGYFMAPQDEERIGDVSNVLFCNGWIMDPDGKVFIYYASSDTRMHVATSTVDLLLDYVINTPADGLRSAMTVKTIYNLINNNKRVGNNGNVLIMETTLR</sequence>
<evidence type="ECO:0000256" key="4">
    <source>
        <dbReference type="HAMAP-Rule" id="MF_00928"/>
    </source>
</evidence>
<dbReference type="InterPro" id="IPR028583">
    <property type="entry name" value="Man_Glc_phosphorylase"/>
</dbReference>
<comment type="catalytic activity">
    <reaction evidence="4">
        <text>beta-D-mannosyl-(1-&gt;4)-D-glucose + phosphate = alpha-D-mannose 1-phosphate + D-glucose</text>
        <dbReference type="Rhea" id="RHEA:32531"/>
        <dbReference type="ChEBI" id="CHEBI:4167"/>
        <dbReference type="ChEBI" id="CHEBI:43474"/>
        <dbReference type="ChEBI" id="CHEBI:58409"/>
        <dbReference type="ChEBI" id="CHEBI:64351"/>
        <dbReference type="EC" id="2.4.1.281"/>
    </reaction>
</comment>
<accession>A0AAJ5WU68</accession>
<dbReference type="HAMAP" id="MF_00928">
    <property type="entry name" value="Man_Glc_phosphorylase"/>
    <property type="match status" value="1"/>
</dbReference>
<comment type="function">
    <text evidence="4">Converts 4-O-beta-D-mannopyranosyl-D-glucopyranose (Man-Glc) to mannose 1-phosphate (Man1P) and glucose.</text>
</comment>
<keyword evidence="4" id="KW-0119">Carbohydrate metabolism</keyword>
<dbReference type="PANTHER" id="PTHR34106:SF1">
    <property type="entry name" value="1,4-BETA-MANNOSYL-N-ACETYLGLUCOSAMINE PHOSPHORYLASE"/>
    <property type="match status" value="1"/>
</dbReference>
<dbReference type="Pfam" id="PF04041">
    <property type="entry name" value="Glyco_hydro_130"/>
    <property type="match status" value="1"/>
</dbReference>
<keyword evidence="5" id="KW-0326">Glycosidase</keyword>
<evidence type="ECO:0000256" key="2">
    <source>
        <dbReference type="ARBA" id="ARBA00022679"/>
    </source>
</evidence>